<evidence type="ECO:0000313" key="3">
    <source>
        <dbReference type="Proteomes" id="UP001234178"/>
    </source>
</evidence>
<evidence type="ECO:0000313" key="2">
    <source>
        <dbReference type="EMBL" id="KAK4003885.1"/>
    </source>
</evidence>
<dbReference type="EMBL" id="JAOYFB010000001">
    <property type="protein sequence ID" value="KAK4003885.1"/>
    <property type="molecule type" value="Genomic_DNA"/>
</dbReference>
<keyword evidence="3" id="KW-1185">Reference proteome</keyword>
<keyword evidence="1" id="KW-0472">Membrane</keyword>
<sequence>MQRRSNEINCRQMDLHTRPIHNWKLVLNLATAFYNTPRLVSSGEGTLNKTLTPGTFHLEDEKQQLAFHIKPEGRCLITACRHQNESFTVIRDEHLFILIPHVDDDSKESDYEPPQRETTILSNTNKNNTVTSLEQILTNTNTEVGLAAHVQFVRDKLTEQENDILRIVRNNQCELVRTKRALAISAAQYDGWLAASILPFPECMNLQAQGETVLLKQCRAIRIRFATETTSCRPQPRLKKFIIATNGWEFAPYSPCYCMDHYVNFNGRHRVYRKAEATLLLPENDLATSFRYNDDDTHDYEPKANPSYDGITTSHMRIIADLAAAMAEQSMKTGINSSTAMRNIIVTTEENTGITSYMSWWKTFKIIMSFIGLAIICAIAFKILR</sequence>
<reference evidence="2 3" key="1">
    <citation type="journal article" date="2023" name="Nucleic Acids Res.">
        <title>The hologenome of Daphnia magna reveals possible DNA methylation and microbiome-mediated evolution of the host genome.</title>
        <authorList>
            <person name="Chaturvedi A."/>
            <person name="Li X."/>
            <person name="Dhandapani V."/>
            <person name="Marshall H."/>
            <person name="Kissane S."/>
            <person name="Cuenca-Cambronero M."/>
            <person name="Asole G."/>
            <person name="Calvet F."/>
            <person name="Ruiz-Romero M."/>
            <person name="Marangio P."/>
            <person name="Guigo R."/>
            <person name="Rago D."/>
            <person name="Mirbahai L."/>
            <person name="Eastwood N."/>
            <person name="Colbourne J.K."/>
            <person name="Zhou J."/>
            <person name="Mallon E."/>
            <person name="Orsini L."/>
        </authorList>
    </citation>
    <scope>NUCLEOTIDE SEQUENCE [LARGE SCALE GENOMIC DNA]</scope>
    <source>
        <strain evidence="2">LRV0_1</strain>
    </source>
</reference>
<feature type="transmembrane region" description="Helical" evidence="1">
    <location>
        <begin position="366"/>
        <end position="384"/>
    </location>
</feature>
<evidence type="ECO:0000256" key="1">
    <source>
        <dbReference type="SAM" id="Phobius"/>
    </source>
</evidence>
<accession>A0ABQ9YTD1</accession>
<proteinExistence type="predicted"/>
<protein>
    <submittedName>
        <fullName evidence="2">Uncharacterized protein</fullName>
    </submittedName>
</protein>
<keyword evidence="1" id="KW-0812">Transmembrane</keyword>
<organism evidence="2 3">
    <name type="scientific">Daphnia magna</name>
    <dbReference type="NCBI Taxonomy" id="35525"/>
    <lineage>
        <taxon>Eukaryota</taxon>
        <taxon>Metazoa</taxon>
        <taxon>Ecdysozoa</taxon>
        <taxon>Arthropoda</taxon>
        <taxon>Crustacea</taxon>
        <taxon>Branchiopoda</taxon>
        <taxon>Diplostraca</taxon>
        <taxon>Cladocera</taxon>
        <taxon>Anomopoda</taxon>
        <taxon>Daphniidae</taxon>
        <taxon>Daphnia</taxon>
    </lineage>
</organism>
<keyword evidence="1" id="KW-1133">Transmembrane helix</keyword>
<gene>
    <name evidence="2" type="ORF">OUZ56_005636</name>
</gene>
<name>A0ABQ9YTD1_9CRUS</name>
<comment type="caution">
    <text evidence="2">The sequence shown here is derived from an EMBL/GenBank/DDBJ whole genome shotgun (WGS) entry which is preliminary data.</text>
</comment>
<dbReference type="Proteomes" id="UP001234178">
    <property type="component" value="Unassembled WGS sequence"/>
</dbReference>